<dbReference type="Proteomes" id="UP000321222">
    <property type="component" value="Chromosome"/>
</dbReference>
<protein>
    <submittedName>
        <fullName evidence="2">Uncharacterized protein</fullName>
    </submittedName>
</protein>
<keyword evidence="1" id="KW-0732">Signal</keyword>
<dbReference type="KEGG" id="fak:FUA48_16165"/>
<evidence type="ECO:0000256" key="1">
    <source>
        <dbReference type="SAM" id="SignalP"/>
    </source>
</evidence>
<evidence type="ECO:0000313" key="3">
    <source>
        <dbReference type="Proteomes" id="UP000321222"/>
    </source>
</evidence>
<organism evidence="2 3">
    <name type="scientific">Flavobacterium alkalisoli</name>
    <dbReference type="NCBI Taxonomy" id="2602769"/>
    <lineage>
        <taxon>Bacteria</taxon>
        <taxon>Pseudomonadati</taxon>
        <taxon>Bacteroidota</taxon>
        <taxon>Flavobacteriia</taxon>
        <taxon>Flavobacteriales</taxon>
        <taxon>Flavobacteriaceae</taxon>
        <taxon>Flavobacterium</taxon>
    </lineage>
</organism>
<keyword evidence="3" id="KW-1185">Reference proteome</keyword>
<proteinExistence type="predicted"/>
<dbReference type="AlphaFoldDB" id="A0A5B9FVV2"/>
<dbReference type="RefSeq" id="WP_147584494.1">
    <property type="nucleotide sequence ID" value="NZ_CP042831.1"/>
</dbReference>
<feature type="chain" id="PRO_5023049417" evidence="1">
    <location>
        <begin position="20"/>
        <end position="154"/>
    </location>
</feature>
<name>A0A5B9FVV2_9FLAO</name>
<feature type="signal peptide" evidence="1">
    <location>
        <begin position="1"/>
        <end position="19"/>
    </location>
</feature>
<accession>A0A5B9FVV2</accession>
<dbReference type="EMBL" id="CP042831">
    <property type="protein sequence ID" value="QEE51055.1"/>
    <property type="molecule type" value="Genomic_DNA"/>
</dbReference>
<evidence type="ECO:0000313" key="2">
    <source>
        <dbReference type="EMBL" id="QEE51055.1"/>
    </source>
</evidence>
<sequence length="154" mass="17976">MKKILTLFLLLSTAVTLQAQELTGATLKDFVFKSKAQLTSKYGKPVEVISSDEETRNLESLLGYTTYSWTLKNELKIEVTYTEEKVQTVRVDKYKFNKDRFYLELNWDKPTLKKVQDYVEIKGLKGFDAKYYNQSSELVLFMENPNIKTFGKKK</sequence>
<gene>
    <name evidence="2" type="ORF">FUA48_16165</name>
</gene>
<reference evidence="2 3" key="1">
    <citation type="submission" date="2019-08" db="EMBL/GenBank/DDBJ databases">
        <title>Flavobacterium alkalisoli sp. nov., isolated from rhizosphere soil of Suaeda salsa.</title>
        <authorList>
            <person name="Sun J.-Q."/>
            <person name="Xu L."/>
        </authorList>
    </citation>
    <scope>NUCLEOTIDE SEQUENCE [LARGE SCALE GENOMIC DNA]</scope>
    <source>
        <strain evidence="2 3">XS-5</strain>
    </source>
</reference>
<dbReference type="OrthoDB" id="9863702at2"/>